<gene>
    <name evidence="1" type="ORF">LP422_01050</name>
</gene>
<proteinExistence type="predicted"/>
<accession>A0AC61U962</accession>
<sequence length="266" mass="28580">MGDVWELVHAERAALADDLERLTDEQWRVPSLCEGWSVHDVAAHLVDNARATPLGVVWAMARARGNFDRQNQQGMERNRGATPRETLSRLREVAPRRTGPPAPVDSRLVEEVVHGEDIRRPLGIWHDYAAESIERALRYRARVSEGLGGGRQRAERVTLHADDMELSIGDGPRVHGPALALLPGDLGPLGGLGRPRGAGPQPAVLSAHRCMTWQRPLSHRASCSSVSVHVTGTGSASSARVDPTSTPSPAASSVRCGTGLGPNLPS</sequence>
<name>A0AC61U962_9MICO</name>
<protein>
    <submittedName>
        <fullName evidence="1">Maleylpyruvate isomerase family mycothiol-dependent enzyme</fullName>
    </submittedName>
</protein>
<evidence type="ECO:0000313" key="1">
    <source>
        <dbReference type="EMBL" id="UUZ46458.1"/>
    </source>
</evidence>
<reference evidence="1" key="1">
    <citation type="submission" date="2021-11" db="EMBL/GenBank/DDBJ databases">
        <title>Study of the species diversity of bacterial strains isolated from a unique natural object - Shulgan-Tash cave (Bashkiria).</title>
        <authorList>
            <person name="Sazanova A.L."/>
            <person name="Chirak E.R."/>
            <person name="Safronova V.I."/>
        </authorList>
    </citation>
    <scope>NUCLEOTIDE SEQUENCE</scope>
    <source>
        <strain evidence="1">P1</strain>
    </source>
</reference>
<evidence type="ECO:0000313" key="2">
    <source>
        <dbReference type="Proteomes" id="UP001059663"/>
    </source>
</evidence>
<organism evidence="1 2">
    <name type="scientific">Janibacter limosus</name>
    <dbReference type="NCBI Taxonomy" id="53458"/>
    <lineage>
        <taxon>Bacteria</taxon>
        <taxon>Bacillati</taxon>
        <taxon>Actinomycetota</taxon>
        <taxon>Actinomycetes</taxon>
        <taxon>Micrococcales</taxon>
        <taxon>Intrasporangiaceae</taxon>
        <taxon>Janibacter</taxon>
    </lineage>
</organism>
<dbReference type="Proteomes" id="UP001059663">
    <property type="component" value="Chromosome"/>
</dbReference>
<keyword evidence="1" id="KW-0413">Isomerase</keyword>
<dbReference type="EMBL" id="CP087977">
    <property type="protein sequence ID" value="UUZ46458.1"/>
    <property type="molecule type" value="Genomic_DNA"/>
</dbReference>